<feature type="region of interest" description="Disordered" evidence="1">
    <location>
        <begin position="47"/>
        <end position="73"/>
    </location>
</feature>
<feature type="compositionally biased region" description="Low complexity" evidence="1">
    <location>
        <begin position="112"/>
        <end position="127"/>
    </location>
</feature>
<name>A0ABY5SCH0_9BACL</name>
<feature type="region of interest" description="Disordered" evidence="1">
    <location>
        <begin position="102"/>
        <end position="127"/>
    </location>
</feature>
<sequence length="127" mass="12988">MGNQNNQQAGGSKMLKGLLIGGAVGATAAMLMTPKSGKDMRETILRKSSELSTTAREKASTLAAQAKDKASDVSERVNEMGRAAASKVATAAETTANVFQTMKREEGADPHGATNGAASGTTASERS</sequence>
<evidence type="ECO:0000313" key="2">
    <source>
        <dbReference type="EMBL" id="UVI31637.1"/>
    </source>
</evidence>
<evidence type="ECO:0000313" key="3">
    <source>
        <dbReference type="Proteomes" id="UP001057877"/>
    </source>
</evidence>
<reference evidence="2" key="1">
    <citation type="submission" date="2022-01" db="EMBL/GenBank/DDBJ databases">
        <title>Paenibacillus spongiae sp. nov., isolated from marine sponge.</title>
        <authorList>
            <person name="Li Z."/>
            <person name="Zhang M."/>
        </authorList>
    </citation>
    <scope>NUCLEOTIDE SEQUENCE</scope>
    <source>
        <strain evidence="2">PHS-Z3</strain>
    </source>
</reference>
<organism evidence="2 3">
    <name type="scientific">Paenibacillus spongiae</name>
    <dbReference type="NCBI Taxonomy" id="2909671"/>
    <lineage>
        <taxon>Bacteria</taxon>
        <taxon>Bacillati</taxon>
        <taxon>Bacillota</taxon>
        <taxon>Bacilli</taxon>
        <taxon>Bacillales</taxon>
        <taxon>Paenibacillaceae</taxon>
        <taxon>Paenibacillus</taxon>
    </lineage>
</organism>
<dbReference type="Pfam" id="PF12732">
    <property type="entry name" value="YtxH"/>
    <property type="match status" value="1"/>
</dbReference>
<dbReference type="Proteomes" id="UP001057877">
    <property type="component" value="Chromosome"/>
</dbReference>
<protein>
    <submittedName>
        <fullName evidence="2">YtxH domain-containing protein</fullName>
    </submittedName>
</protein>
<dbReference type="PANTHER" id="PTHR35792">
    <property type="entry name" value="GENERAL STRESS PROTEIN"/>
    <property type="match status" value="1"/>
</dbReference>
<dbReference type="InterPro" id="IPR052928">
    <property type="entry name" value="Desiccation-related_membrane"/>
</dbReference>
<dbReference type="RefSeq" id="WP_258387699.1">
    <property type="nucleotide sequence ID" value="NZ_CP091430.1"/>
</dbReference>
<feature type="compositionally biased region" description="Basic and acidic residues" evidence="1">
    <location>
        <begin position="47"/>
        <end position="59"/>
    </location>
</feature>
<accession>A0ABY5SCH0</accession>
<dbReference type="EMBL" id="CP091430">
    <property type="protein sequence ID" value="UVI31637.1"/>
    <property type="molecule type" value="Genomic_DNA"/>
</dbReference>
<evidence type="ECO:0000256" key="1">
    <source>
        <dbReference type="SAM" id="MobiDB-lite"/>
    </source>
</evidence>
<dbReference type="PANTHER" id="PTHR35792:SF2">
    <property type="entry name" value="GENERAL STRESS PROTEIN"/>
    <property type="match status" value="1"/>
</dbReference>
<keyword evidence="3" id="KW-1185">Reference proteome</keyword>
<gene>
    <name evidence="2" type="ORF">L1F29_07390</name>
</gene>
<proteinExistence type="predicted"/>
<dbReference type="InterPro" id="IPR024623">
    <property type="entry name" value="YtxH"/>
</dbReference>